<dbReference type="AlphaFoldDB" id="A0A9P4W6K0"/>
<dbReference type="Proteomes" id="UP000801428">
    <property type="component" value="Unassembled WGS sequence"/>
</dbReference>
<feature type="compositionally biased region" description="Low complexity" evidence="1">
    <location>
        <begin position="60"/>
        <end position="74"/>
    </location>
</feature>
<comment type="caution">
    <text evidence="2">The sequence shown here is derived from an EMBL/GenBank/DDBJ whole genome shotgun (WGS) entry which is preliminary data.</text>
</comment>
<feature type="compositionally biased region" description="Polar residues" evidence="1">
    <location>
        <begin position="109"/>
        <end position="133"/>
    </location>
</feature>
<reference evidence="2" key="1">
    <citation type="submission" date="2019-04" db="EMBL/GenBank/DDBJ databases">
        <title>Sequencing of skin fungus with MAO and IRED activity.</title>
        <authorList>
            <person name="Marsaioli A.J."/>
            <person name="Bonatto J.M.C."/>
            <person name="Reis Junior O."/>
        </authorList>
    </citation>
    <scope>NUCLEOTIDE SEQUENCE</scope>
    <source>
        <strain evidence="2">30M1</strain>
    </source>
</reference>
<dbReference type="OrthoDB" id="3796620at2759"/>
<keyword evidence="3" id="KW-1185">Reference proteome</keyword>
<gene>
    <name evidence="2" type="ORF">E8E13_001066</name>
</gene>
<feature type="region of interest" description="Disordered" evidence="1">
    <location>
        <begin position="1"/>
        <end position="188"/>
    </location>
</feature>
<evidence type="ECO:0000313" key="3">
    <source>
        <dbReference type="Proteomes" id="UP000801428"/>
    </source>
</evidence>
<proteinExistence type="predicted"/>
<accession>A0A9P4W6K0</accession>
<evidence type="ECO:0000313" key="2">
    <source>
        <dbReference type="EMBL" id="KAF2993177.1"/>
    </source>
</evidence>
<name>A0A9P4W6K0_CURKU</name>
<dbReference type="EMBL" id="SWKU01000058">
    <property type="protein sequence ID" value="KAF2993177.1"/>
    <property type="molecule type" value="Genomic_DNA"/>
</dbReference>
<evidence type="ECO:0000256" key="1">
    <source>
        <dbReference type="SAM" id="MobiDB-lite"/>
    </source>
</evidence>
<feature type="compositionally biased region" description="Acidic residues" evidence="1">
    <location>
        <begin position="214"/>
        <end position="229"/>
    </location>
</feature>
<feature type="region of interest" description="Disordered" evidence="1">
    <location>
        <begin position="211"/>
        <end position="248"/>
    </location>
</feature>
<organism evidence="2 3">
    <name type="scientific">Curvularia kusanoi</name>
    <name type="common">Cochliobolus kusanoi</name>
    <dbReference type="NCBI Taxonomy" id="90978"/>
    <lineage>
        <taxon>Eukaryota</taxon>
        <taxon>Fungi</taxon>
        <taxon>Dikarya</taxon>
        <taxon>Ascomycota</taxon>
        <taxon>Pezizomycotina</taxon>
        <taxon>Dothideomycetes</taxon>
        <taxon>Pleosporomycetidae</taxon>
        <taxon>Pleosporales</taxon>
        <taxon>Pleosporineae</taxon>
        <taxon>Pleosporaceae</taxon>
        <taxon>Curvularia</taxon>
    </lineage>
</organism>
<feature type="compositionally biased region" description="Basic and acidic residues" evidence="1">
    <location>
        <begin position="230"/>
        <end position="242"/>
    </location>
</feature>
<protein>
    <submittedName>
        <fullName evidence="2">Uncharacterized protein</fullName>
    </submittedName>
</protein>
<feature type="compositionally biased region" description="Low complexity" evidence="1">
    <location>
        <begin position="34"/>
        <end position="47"/>
    </location>
</feature>
<sequence>MGFELAPLSFVPSTSTEPARDAESEDPPNDDASSNDFSSEGSSSGEQSSREPPSEEPPSEDASSGSSSWKTTTSEGFETRSPPPSERPNEDSSPVDTAPEAEHPPLDGTANNEDTEAQTPNDQNAANGNTTVDTAPVDTASEPTPHAASPPRAPSISHPIAQLPSPPSHSPSRHPPRTITTLSPTIDPATHPFWFEMQQRLRERLDHAFHDEWPPNEEDDNHSEEDDDDHNPRVTDYNPDHTDIEDETGLGDISRTLRMLPHMTLLAYRQGRAIAGLDTREMDEEIVRRVLWQPQMWPDFFALMEDAGIIDRVRWYRFEELYRLDHEWCSEPENEIAFAWESESQITFV</sequence>